<organism evidence="15 16">
    <name type="scientific">Paenibacillus larvae subsp. pulvifaciens</name>
    <dbReference type="NCBI Taxonomy" id="1477"/>
    <lineage>
        <taxon>Bacteria</taxon>
        <taxon>Bacillati</taxon>
        <taxon>Bacillota</taxon>
        <taxon>Bacilli</taxon>
        <taxon>Bacillales</taxon>
        <taxon>Paenibacillaceae</taxon>
        <taxon>Paenibacillus</taxon>
    </lineage>
</organism>
<gene>
    <name evidence="15" type="ORF">B7C51_11330</name>
</gene>
<reference evidence="15 16" key="1">
    <citation type="submission" date="2017-03" db="EMBL/GenBank/DDBJ databases">
        <title>Paenibacillus larvae genome sequencing.</title>
        <authorList>
            <person name="Dingman D.W."/>
        </authorList>
    </citation>
    <scope>NUCLEOTIDE SEQUENCE [LARGE SCALE GENOMIC DNA]</scope>
    <source>
        <strain evidence="15 16">SAG 10367</strain>
    </source>
</reference>
<evidence type="ECO:0000256" key="5">
    <source>
        <dbReference type="ARBA" id="ARBA00013269"/>
    </source>
</evidence>
<protein>
    <recommendedName>
        <fullName evidence="6 13">Molybdopterin molybdenumtransferase</fullName>
        <ecNumber evidence="5 13">2.10.1.1</ecNumber>
    </recommendedName>
</protein>
<dbReference type="PANTHER" id="PTHR10192">
    <property type="entry name" value="MOLYBDOPTERIN BIOSYNTHESIS PROTEIN"/>
    <property type="match status" value="1"/>
</dbReference>
<dbReference type="Gene3D" id="2.170.190.11">
    <property type="entry name" value="Molybdopterin biosynthesis moea protein, domain 3"/>
    <property type="match status" value="1"/>
</dbReference>
<dbReference type="Pfam" id="PF03454">
    <property type="entry name" value="MoeA_C"/>
    <property type="match status" value="1"/>
</dbReference>
<dbReference type="GO" id="GO:0046872">
    <property type="term" value="F:metal ion binding"/>
    <property type="evidence" value="ECO:0007669"/>
    <property type="project" value="UniProtKB-UniRule"/>
</dbReference>
<name>A0A1V0UT45_9BACL</name>
<evidence type="ECO:0000256" key="2">
    <source>
        <dbReference type="ARBA" id="ARBA00002901"/>
    </source>
</evidence>
<sequence>MGRFEREALTVKEALERVMAHVPAGNLEKVKLEESIGRRLASDVHASHPVPHFRRSGMDGYAVRSSDTAGASAERPVLLEVVETVPCGSIAQRQLQPGQAARIMTGAAVPDEADAVIMFEMTASVQRNGRTYAAVRKEMRPGANVTPVAQEMPQGELILEAGRLIGAGEAALLAMFGHASVPVYKRPRVAIFATGTELLRVEEQLQAGRIRNSNGYMLAALVQEAGALPDIKVTIPDKVETAKSAILAAMDEYDLVLTTGGVSVGDYDVLYDMVANWDGKLLFNKLRMRPGSPTTAGIYKDRLLLALSGNPGACYVGFILFAKPVLLGMQGVKQPVQREQRAYLATDYGKDNKFTRYVRSKLEFREGQVWIRPACNDASSMTTSIKDADCLMVIPPHSGKIAAGELVSFVPIKHL</sequence>
<dbReference type="InterPro" id="IPR036135">
    <property type="entry name" value="MoeA_linker/N_sf"/>
</dbReference>
<dbReference type="PANTHER" id="PTHR10192:SF5">
    <property type="entry name" value="GEPHYRIN"/>
    <property type="match status" value="1"/>
</dbReference>
<keyword evidence="7 13" id="KW-0500">Molybdenum</keyword>
<evidence type="ECO:0000256" key="7">
    <source>
        <dbReference type="ARBA" id="ARBA00022505"/>
    </source>
</evidence>
<evidence type="ECO:0000256" key="4">
    <source>
        <dbReference type="ARBA" id="ARBA00010763"/>
    </source>
</evidence>
<evidence type="ECO:0000313" key="15">
    <source>
        <dbReference type="EMBL" id="ARF68276.1"/>
    </source>
</evidence>
<dbReference type="Gene3D" id="3.90.105.10">
    <property type="entry name" value="Molybdopterin biosynthesis moea protein, domain 2"/>
    <property type="match status" value="1"/>
</dbReference>
<dbReference type="Pfam" id="PF00994">
    <property type="entry name" value="MoCF_biosynth"/>
    <property type="match status" value="1"/>
</dbReference>
<dbReference type="InterPro" id="IPR036688">
    <property type="entry name" value="MoeA_C_domain_IV_sf"/>
</dbReference>
<dbReference type="Pfam" id="PF03453">
    <property type="entry name" value="MoeA_N"/>
    <property type="match status" value="1"/>
</dbReference>
<dbReference type="NCBIfam" id="NF045515">
    <property type="entry name" value="Glp_gephyrin"/>
    <property type="match status" value="1"/>
</dbReference>
<dbReference type="InterPro" id="IPR005111">
    <property type="entry name" value="MoeA_C_domain_IV"/>
</dbReference>
<comment type="catalytic activity">
    <reaction evidence="12">
        <text>adenylyl-molybdopterin + molybdate = Mo-molybdopterin + AMP + H(+)</text>
        <dbReference type="Rhea" id="RHEA:35047"/>
        <dbReference type="ChEBI" id="CHEBI:15378"/>
        <dbReference type="ChEBI" id="CHEBI:36264"/>
        <dbReference type="ChEBI" id="CHEBI:62727"/>
        <dbReference type="ChEBI" id="CHEBI:71302"/>
        <dbReference type="ChEBI" id="CHEBI:456215"/>
        <dbReference type="EC" id="2.10.1.1"/>
    </reaction>
</comment>
<accession>A0A1V0UT45</accession>
<keyword evidence="11 13" id="KW-0501">Molybdenum cofactor biosynthesis</keyword>
<evidence type="ECO:0000256" key="10">
    <source>
        <dbReference type="ARBA" id="ARBA00022842"/>
    </source>
</evidence>
<dbReference type="SUPFAM" id="SSF53218">
    <property type="entry name" value="Molybdenum cofactor biosynthesis proteins"/>
    <property type="match status" value="1"/>
</dbReference>
<dbReference type="SUPFAM" id="SSF63867">
    <property type="entry name" value="MoeA C-terminal domain-like"/>
    <property type="match status" value="1"/>
</dbReference>
<evidence type="ECO:0000313" key="16">
    <source>
        <dbReference type="Proteomes" id="UP000192727"/>
    </source>
</evidence>
<evidence type="ECO:0000256" key="12">
    <source>
        <dbReference type="ARBA" id="ARBA00047317"/>
    </source>
</evidence>
<dbReference type="EC" id="2.10.1.1" evidence="5 13"/>
<keyword evidence="9 13" id="KW-0479">Metal-binding</keyword>
<dbReference type="InterPro" id="IPR038987">
    <property type="entry name" value="MoeA-like"/>
</dbReference>
<evidence type="ECO:0000256" key="3">
    <source>
        <dbReference type="ARBA" id="ARBA00005046"/>
    </source>
</evidence>
<dbReference type="GO" id="GO:0006777">
    <property type="term" value="P:Mo-molybdopterin cofactor biosynthetic process"/>
    <property type="evidence" value="ECO:0007669"/>
    <property type="project" value="UniProtKB-UniRule"/>
</dbReference>
<comment type="cofactor">
    <cofactor evidence="1 13">
        <name>Mg(2+)</name>
        <dbReference type="ChEBI" id="CHEBI:18420"/>
    </cofactor>
</comment>
<dbReference type="NCBIfam" id="TIGR00177">
    <property type="entry name" value="molyb_syn"/>
    <property type="match status" value="1"/>
</dbReference>
<keyword evidence="8 13" id="KW-0808">Transferase</keyword>
<keyword evidence="10 13" id="KW-0460">Magnesium</keyword>
<evidence type="ECO:0000256" key="6">
    <source>
        <dbReference type="ARBA" id="ARBA00021108"/>
    </source>
</evidence>
<dbReference type="SMART" id="SM00852">
    <property type="entry name" value="MoCF_biosynth"/>
    <property type="match status" value="1"/>
</dbReference>
<dbReference type="UniPathway" id="UPA00344"/>
<dbReference type="CDD" id="cd00887">
    <property type="entry name" value="MoeA"/>
    <property type="match status" value="1"/>
</dbReference>
<evidence type="ECO:0000256" key="13">
    <source>
        <dbReference type="RuleBase" id="RU365090"/>
    </source>
</evidence>
<feature type="domain" description="MoaB/Mog" evidence="14">
    <location>
        <begin position="190"/>
        <end position="328"/>
    </location>
</feature>
<dbReference type="InterPro" id="IPR005110">
    <property type="entry name" value="MoeA_linker/N"/>
</dbReference>
<dbReference type="SUPFAM" id="SSF63882">
    <property type="entry name" value="MoeA N-terminal region -like"/>
    <property type="match status" value="1"/>
</dbReference>
<dbReference type="InterPro" id="IPR036425">
    <property type="entry name" value="MoaB/Mog-like_dom_sf"/>
</dbReference>
<dbReference type="FunFam" id="2.170.190.11:FF:000001">
    <property type="entry name" value="Molybdopterin molybdenumtransferase"/>
    <property type="match status" value="1"/>
</dbReference>
<comment type="function">
    <text evidence="2 13">Catalyzes the insertion of molybdate into adenylated molybdopterin with the concomitant release of AMP.</text>
</comment>
<evidence type="ECO:0000256" key="1">
    <source>
        <dbReference type="ARBA" id="ARBA00001946"/>
    </source>
</evidence>
<proteinExistence type="inferred from homology"/>
<comment type="pathway">
    <text evidence="3 13">Cofactor biosynthesis; molybdopterin biosynthesis.</text>
</comment>
<dbReference type="AlphaFoldDB" id="A0A1V0UT45"/>
<dbReference type="Proteomes" id="UP000192727">
    <property type="component" value="Chromosome"/>
</dbReference>
<dbReference type="FunFam" id="3.40.980.10:FF:000004">
    <property type="entry name" value="Molybdopterin molybdenumtransferase"/>
    <property type="match status" value="1"/>
</dbReference>
<dbReference type="RefSeq" id="WP_083039974.1">
    <property type="nucleotide sequence ID" value="NZ_CP020557.1"/>
</dbReference>
<dbReference type="GO" id="GO:0061599">
    <property type="term" value="F:molybdopterin molybdotransferase activity"/>
    <property type="evidence" value="ECO:0007669"/>
    <property type="project" value="UniProtKB-UniRule"/>
</dbReference>
<evidence type="ECO:0000256" key="8">
    <source>
        <dbReference type="ARBA" id="ARBA00022679"/>
    </source>
</evidence>
<comment type="similarity">
    <text evidence="4 13">Belongs to the MoeA family.</text>
</comment>
<evidence type="ECO:0000256" key="11">
    <source>
        <dbReference type="ARBA" id="ARBA00023150"/>
    </source>
</evidence>
<dbReference type="Gene3D" id="2.40.340.10">
    <property type="entry name" value="MoeA, C-terminal, domain IV"/>
    <property type="match status" value="1"/>
</dbReference>
<evidence type="ECO:0000256" key="9">
    <source>
        <dbReference type="ARBA" id="ARBA00022723"/>
    </source>
</evidence>
<dbReference type="GO" id="GO:0005829">
    <property type="term" value="C:cytosol"/>
    <property type="evidence" value="ECO:0007669"/>
    <property type="project" value="TreeGrafter"/>
</dbReference>
<dbReference type="InterPro" id="IPR001453">
    <property type="entry name" value="MoaB/Mog_dom"/>
</dbReference>
<dbReference type="Gene3D" id="3.40.980.10">
    <property type="entry name" value="MoaB/Mog-like domain"/>
    <property type="match status" value="1"/>
</dbReference>
<evidence type="ECO:0000259" key="14">
    <source>
        <dbReference type="SMART" id="SM00852"/>
    </source>
</evidence>
<dbReference type="EMBL" id="CP020557">
    <property type="protein sequence ID" value="ARF68276.1"/>
    <property type="molecule type" value="Genomic_DNA"/>
</dbReference>